<dbReference type="AlphaFoldDB" id="A0A165EU97"/>
<accession>A0A165EU97</accession>
<evidence type="ECO:0000313" key="2">
    <source>
        <dbReference type="Proteomes" id="UP000076871"/>
    </source>
</evidence>
<evidence type="ECO:0000313" key="1">
    <source>
        <dbReference type="EMBL" id="KZT07775.1"/>
    </source>
</evidence>
<dbReference type="EMBL" id="KV427618">
    <property type="protein sequence ID" value="KZT07775.1"/>
    <property type="molecule type" value="Genomic_DNA"/>
</dbReference>
<organism evidence="1 2">
    <name type="scientific">Laetiporus sulphureus 93-53</name>
    <dbReference type="NCBI Taxonomy" id="1314785"/>
    <lineage>
        <taxon>Eukaryota</taxon>
        <taxon>Fungi</taxon>
        <taxon>Dikarya</taxon>
        <taxon>Basidiomycota</taxon>
        <taxon>Agaricomycotina</taxon>
        <taxon>Agaricomycetes</taxon>
        <taxon>Polyporales</taxon>
        <taxon>Laetiporus</taxon>
    </lineage>
</organism>
<reference evidence="1 2" key="1">
    <citation type="journal article" date="2016" name="Mol. Biol. Evol.">
        <title>Comparative Genomics of Early-Diverging Mushroom-Forming Fungi Provides Insights into the Origins of Lignocellulose Decay Capabilities.</title>
        <authorList>
            <person name="Nagy L.G."/>
            <person name="Riley R."/>
            <person name="Tritt A."/>
            <person name="Adam C."/>
            <person name="Daum C."/>
            <person name="Floudas D."/>
            <person name="Sun H."/>
            <person name="Yadav J.S."/>
            <person name="Pangilinan J."/>
            <person name="Larsson K.H."/>
            <person name="Matsuura K."/>
            <person name="Barry K."/>
            <person name="Labutti K."/>
            <person name="Kuo R."/>
            <person name="Ohm R.A."/>
            <person name="Bhattacharya S.S."/>
            <person name="Shirouzu T."/>
            <person name="Yoshinaga Y."/>
            <person name="Martin F.M."/>
            <person name="Grigoriev I.V."/>
            <person name="Hibbett D.S."/>
        </authorList>
    </citation>
    <scope>NUCLEOTIDE SEQUENCE [LARGE SCALE GENOMIC DNA]</scope>
    <source>
        <strain evidence="1 2">93-53</strain>
    </source>
</reference>
<sequence length="182" mass="20640">MSLTASILKFYYPIVCVLREYLASILEPVDDGHEFLVNKDDPAAYRVLLDQSYVALCDTERRIKRVIASPPMVNVREIIEIAQERLLARGKDKTSNIITSGYRAVCMQLRMVCHSQHDVWLGETGRRATTDCKWTSGTYELLREHNGNCSPSSRVATALSKDRRGCYVSSLNRNIHICISTK</sequence>
<dbReference type="GeneID" id="63830827"/>
<proteinExistence type="predicted"/>
<dbReference type="InParanoid" id="A0A165EU97"/>
<keyword evidence="2" id="KW-1185">Reference proteome</keyword>
<name>A0A165EU97_9APHY</name>
<dbReference type="Proteomes" id="UP000076871">
    <property type="component" value="Unassembled WGS sequence"/>
</dbReference>
<dbReference type="OrthoDB" id="3025570at2759"/>
<gene>
    <name evidence="1" type="ORF">LAESUDRAFT_772396</name>
</gene>
<protein>
    <submittedName>
        <fullName evidence="1">Uncharacterized protein</fullName>
    </submittedName>
</protein>
<dbReference type="RefSeq" id="XP_040765515.1">
    <property type="nucleotide sequence ID" value="XM_040913799.1"/>
</dbReference>
<dbReference type="STRING" id="1314785.A0A165EU97"/>